<dbReference type="Proteomes" id="UP000317544">
    <property type="component" value="Chromosome"/>
</dbReference>
<gene>
    <name evidence="6" type="primary">yggS</name>
    <name evidence="6" type="ORF">BUCNMO_418</name>
</gene>
<protein>
    <recommendedName>
        <fullName evidence="2">Pyridoxal phosphate homeostasis protein</fullName>
        <shortName evidence="2">PLP homeostasis protein</shortName>
    </recommendedName>
</protein>
<organism evidence="6 7">
    <name type="scientific">Buchnera aphidicola</name>
    <name type="common">Nipponaphis monzeni</name>
    <dbReference type="NCBI Taxonomy" id="2495405"/>
    <lineage>
        <taxon>Bacteria</taxon>
        <taxon>Pseudomonadati</taxon>
        <taxon>Pseudomonadota</taxon>
        <taxon>Gammaproteobacteria</taxon>
        <taxon>Enterobacterales</taxon>
        <taxon>Erwiniaceae</taxon>
        <taxon>Buchnera</taxon>
    </lineage>
</organism>
<dbReference type="PROSITE" id="PS01211">
    <property type="entry name" value="UPF0001"/>
    <property type="match status" value="1"/>
</dbReference>
<dbReference type="HAMAP" id="MF_02087">
    <property type="entry name" value="PLP_homeostasis"/>
    <property type="match status" value="1"/>
</dbReference>
<dbReference type="EMBL" id="AP019379">
    <property type="protein sequence ID" value="BBI01421.1"/>
    <property type="molecule type" value="Genomic_DNA"/>
</dbReference>
<feature type="domain" description="Alanine racemase N-terminal" evidence="5">
    <location>
        <begin position="22"/>
        <end position="222"/>
    </location>
</feature>
<reference evidence="6 7" key="1">
    <citation type="journal article" date="2019" name="Proc. Natl. Acad. Sci. U.S.A.">
        <title>Exaggeration and cooption of innate immunity for social defense.</title>
        <authorList>
            <person name="Kutsukake M."/>
            <person name="Moriyama M."/>
            <person name="Shigenobu S."/>
            <person name="Meng X.-Y."/>
            <person name="Nikoh N."/>
            <person name="Noda C."/>
            <person name="Kobayashi S."/>
            <person name="Fukatsu T."/>
        </authorList>
    </citation>
    <scope>NUCLEOTIDE SEQUENCE [LARGE SCALE GENOMIC DNA]</scope>
    <source>
        <strain evidence="6 7">Nmo</strain>
    </source>
</reference>
<evidence type="ECO:0000256" key="3">
    <source>
        <dbReference type="PIRSR" id="PIRSR004848-1"/>
    </source>
</evidence>
<keyword evidence="1 2" id="KW-0663">Pyridoxal phosphate</keyword>
<dbReference type="InterPro" id="IPR029066">
    <property type="entry name" value="PLP-binding_barrel"/>
</dbReference>
<keyword evidence="7" id="KW-1185">Reference proteome</keyword>
<evidence type="ECO:0000259" key="5">
    <source>
        <dbReference type="Pfam" id="PF01168"/>
    </source>
</evidence>
<evidence type="ECO:0000256" key="2">
    <source>
        <dbReference type="HAMAP-Rule" id="MF_02087"/>
    </source>
</evidence>
<sequence>MNNIQKNLINLQNKIIKITNKIHRKSQDIKLIVVSKNQSINNIKKIASLGIFRFGENYIQESIQKIQNIQKKLEWHFIGKIQSNKIKYIAQLFHWCHSIENTKTALLLNNKINKNAPPLNVLIQLNVNKELTKQGITLNNLFILSKYISQLSNLKLRGIMALPIFTNNYNKQLQHHAQVYTVFAKLKKIYPSIDTLSLGTSHDMKSAIISGSTMIRIGTQIFNPKNY</sequence>
<dbReference type="Pfam" id="PF01168">
    <property type="entry name" value="Ala_racemase_N"/>
    <property type="match status" value="1"/>
</dbReference>
<comment type="similarity">
    <text evidence="2 4">Belongs to the pyridoxal phosphate-binding protein YggS/PROSC family.</text>
</comment>
<comment type="subunit">
    <text evidence="2">Monomer.</text>
</comment>
<evidence type="ECO:0000256" key="1">
    <source>
        <dbReference type="ARBA" id="ARBA00022898"/>
    </source>
</evidence>
<dbReference type="AlphaFoldDB" id="A0A455TAQ2"/>
<name>A0A455TAQ2_9GAMM</name>
<feature type="modified residue" description="N6-(pyridoxal phosphate)lysine" evidence="2 3">
    <location>
        <position position="36"/>
    </location>
</feature>
<dbReference type="SUPFAM" id="SSF51419">
    <property type="entry name" value="PLP-binding barrel"/>
    <property type="match status" value="1"/>
</dbReference>
<comment type="function">
    <text evidence="2">Pyridoxal 5'-phosphate (PLP)-binding protein, which is involved in PLP homeostasis.</text>
</comment>
<proteinExistence type="inferred from homology"/>
<dbReference type="PANTHER" id="PTHR10146:SF14">
    <property type="entry name" value="PYRIDOXAL PHOSPHATE HOMEOSTASIS PROTEIN"/>
    <property type="match status" value="1"/>
</dbReference>
<evidence type="ECO:0000313" key="6">
    <source>
        <dbReference type="EMBL" id="BBI01421.1"/>
    </source>
</evidence>
<dbReference type="InterPro" id="IPR011078">
    <property type="entry name" value="PyrdxlP_homeostasis"/>
</dbReference>
<comment type="cofactor">
    <cofactor evidence="3">
        <name>pyridoxal 5'-phosphate</name>
        <dbReference type="ChEBI" id="CHEBI:597326"/>
    </cofactor>
</comment>
<dbReference type="Gene3D" id="3.20.20.10">
    <property type="entry name" value="Alanine racemase"/>
    <property type="match status" value="1"/>
</dbReference>
<dbReference type="OrthoDB" id="9804072at2"/>
<dbReference type="GO" id="GO:0030170">
    <property type="term" value="F:pyridoxal phosphate binding"/>
    <property type="evidence" value="ECO:0007669"/>
    <property type="project" value="UniProtKB-UniRule"/>
</dbReference>
<evidence type="ECO:0000256" key="4">
    <source>
        <dbReference type="RuleBase" id="RU004514"/>
    </source>
</evidence>
<dbReference type="RefSeq" id="WP_158345206.1">
    <property type="nucleotide sequence ID" value="NZ_AP019379.1"/>
</dbReference>
<dbReference type="PIRSF" id="PIRSF004848">
    <property type="entry name" value="YBL036c_PLPDEIII"/>
    <property type="match status" value="1"/>
</dbReference>
<dbReference type="InterPro" id="IPR001608">
    <property type="entry name" value="Ala_racemase_N"/>
</dbReference>
<dbReference type="PANTHER" id="PTHR10146">
    <property type="entry name" value="PROLINE SYNTHETASE CO-TRANSCRIBED BACTERIAL HOMOLOG PROTEIN"/>
    <property type="match status" value="1"/>
</dbReference>
<accession>A0A455TAQ2</accession>
<dbReference type="NCBIfam" id="TIGR00044">
    <property type="entry name" value="YggS family pyridoxal phosphate-dependent enzyme"/>
    <property type="match status" value="1"/>
</dbReference>
<evidence type="ECO:0000313" key="7">
    <source>
        <dbReference type="Proteomes" id="UP000317544"/>
    </source>
</evidence>